<sequence>MIIYITLIHIILIYIIQLSKQQNPFLLHPLFTAAFIPPLYHLQKFHKHSIFS</sequence>
<keyword evidence="2" id="KW-1185">Reference proteome</keyword>
<proteinExistence type="predicted"/>
<organism evidence="1 2">
    <name type="scientific">Helianthus annuus</name>
    <name type="common">Common sunflower</name>
    <dbReference type="NCBI Taxonomy" id="4232"/>
    <lineage>
        <taxon>Eukaryota</taxon>
        <taxon>Viridiplantae</taxon>
        <taxon>Streptophyta</taxon>
        <taxon>Embryophyta</taxon>
        <taxon>Tracheophyta</taxon>
        <taxon>Spermatophyta</taxon>
        <taxon>Magnoliopsida</taxon>
        <taxon>eudicotyledons</taxon>
        <taxon>Gunneridae</taxon>
        <taxon>Pentapetalae</taxon>
        <taxon>asterids</taxon>
        <taxon>campanulids</taxon>
        <taxon>Asterales</taxon>
        <taxon>Asteraceae</taxon>
        <taxon>Asteroideae</taxon>
        <taxon>Heliantheae alliance</taxon>
        <taxon>Heliantheae</taxon>
        <taxon>Helianthus</taxon>
    </lineage>
</organism>
<protein>
    <submittedName>
        <fullName evidence="1">Uncharacterized protein</fullName>
    </submittedName>
</protein>
<reference evidence="2" key="1">
    <citation type="journal article" date="2017" name="Nature">
        <title>The sunflower genome provides insights into oil metabolism, flowering and Asterid evolution.</title>
        <authorList>
            <person name="Badouin H."/>
            <person name="Gouzy J."/>
            <person name="Grassa C.J."/>
            <person name="Murat F."/>
            <person name="Staton S.E."/>
            <person name="Cottret L."/>
            <person name="Lelandais-Briere C."/>
            <person name="Owens G.L."/>
            <person name="Carrere S."/>
            <person name="Mayjonade B."/>
            <person name="Legrand L."/>
            <person name="Gill N."/>
            <person name="Kane N.C."/>
            <person name="Bowers J.E."/>
            <person name="Hubner S."/>
            <person name="Bellec A."/>
            <person name="Berard A."/>
            <person name="Berges H."/>
            <person name="Blanchet N."/>
            <person name="Boniface M.C."/>
            <person name="Brunel D."/>
            <person name="Catrice O."/>
            <person name="Chaidir N."/>
            <person name="Claudel C."/>
            <person name="Donnadieu C."/>
            <person name="Faraut T."/>
            <person name="Fievet G."/>
            <person name="Helmstetter N."/>
            <person name="King M."/>
            <person name="Knapp S.J."/>
            <person name="Lai Z."/>
            <person name="Le Paslier M.C."/>
            <person name="Lippi Y."/>
            <person name="Lorenzon L."/>
            <person name="Mandel J.R."/>
            <person name="Marage G."/>
            <person name="Marchand G."/>
            <person name="Marquand E."/>
            <person name="Bret-Mestries E."/>
            <person name="Morien E."/>
            <person name="Nambeesan S."/>
            <person name="Nguyen T."/>
            <person name="Pegot-Espagnet P."/>
            <person name="Pouilly N."/>
            <person name="Raftis F."/>
            <person name="Sallet E."/>
            <person name="Schiex T."/>
            <person name="Thomas J."/>
            <person name="Vandecasteele C."/>
            <person name="Vares D."/>
            <person name="Vear F."/>
            <person name="Vautrin S."/>
            <person name="Crespi M."/>
            <person name="Mangin B."/>
            <person name="Burke J.M."/>
            <person name="Salse J."/>
            <person name="Munos S."/>
            <person name="Vincourt P."/>
            <person name="Rieseberg L.H."/>
            <person name="Langlade N.B."/>
        </authorList>
    </citation>
    <scope>NUCLEOTIDE SEQUENCE [LARGE SCALE GENOMIC DNA]</scope>
    <source>
        <strain evidence="2">cv. SF193</strain>
    </source>
</reference>
<evidence type="ECO:0000313" key="1">
    <source>
        <dbReference type="EMBL" id="OTF96248.1"/>
    </source>
</evidence>
<gene>
    <name evidence="1" type="ORF">HannXRQ_Chr15g0491991</name>
</gene>
<dbReference type="Proteomes" id="UP000215914">
    <property type="component" value="Chromosome 15"/>
</dbReference>
<accession>A0A251SC77</accession>
<evidence type="ECO:0000313" key="2">
    <source>
        <dbReference type="Proteomes" id="UP000215914"/>
    </source>
</evidence>
<name>A0A251SC77_HELAN</name>
<dbReference type="AlphaFoldDB" id="A0A251SC77"/>
<dbReference type="InParanoid" id="A0A251SC77"/>
<dbReference type="EMBL" id="CM007904">
    <property type="protein sequence ID" value="OTF96248.1"/>
    <property type="molecule type" value="Genomic_DNA"/>
</dbReference>